<accession>A0A399IJ59</accession>
<sequence length="274" mass="30913">MANIFNKPINEIVSKRHSVRNYENTELSTEIKEKLQAYLDEINDSEGPLCGKVRISLVQKNDTNKEVKLGTYGVIKGANYYLVAVCKKGDYDFENLGFLFEKVVLYCTSLGLGTVWLGGTFNKGNFAKAVKLKEDEILPIVSPVGIEGGKKSILGALFSKSNGPKRKDFAQIFFNENFDTPLTYEEAKEYGEVLEMVRLAPSAVNKQPWRILKEGNNYHFYSEGKSEMSRIDMGIGICHFYLTAKEKGLKGEIKVLSNKSHDKYKYVTSWIGEN</sequence>
<feature type="domain" description="Putative nitroreductase TM1586" evidence="6">
    <location>
        <begin position="9"/>
        <end position="244"/>
    </location>
</feature>
<evidence type="ECO:0000259" key="6">
    <source>
        <dbReference type="Pfam" id="PF14512"/>
    </source>
</evidence>
<dbReference type="Pfam" id="PF14512">
    <property type="entry name" value="TM1586_NiRdase"/>
    <property type="match status" value="1"/>
</dbReference>
<dbReference type="GO" id="GO:0016491">
    <property type="term" value="F:oxidoreductase activity"/>
    <property type="evidence" value="ECO:0007669"/>
    <property type="project" value="UniProtKB-KW"/>
</dbReference>
<evidence type="ECO:0000256" key="2">
    <source>
        <dbReference type="ARBA" id="ARBA00007118"/>
    </source>
</evidence>
<comment type="similarity">
    <text evidence="2">Belongs to the nitroreductase family.</text>
</comment>
<protein>
    <submittedName>
        <fullName evidence="7">Nitroreductase Nfs</fullName>
    </submittedName>
</protein>
<evidence type="ECO:0000313" key="7">
    <source>
        <dbReference type="EMBL" id="RII32941.1"/>
    </source>
</evidence>
<keyword evidence="5" id="KW-0560">Oxidoreductase</keyword>
<evidence type="ECO:0000313" key="8">
    <source>
        <dbReference type="Proteomes" id="UP000265930"/>
    </source>
</evidence>
<dbReference type="RefSeq" id="WP_119367631.1">
    <property type="nucleotide sequence ID" value="NZ_QXDJ01000005.1"/>
</dbReference>
<dbReference type="PANTHER" id="PTHR43673">
    <property type="entry name" value="NAD(P)H NITROREDUCTASE YDGI-RELATED"/>
    <property type="match status" value="1"/>
</dbReference>
<dbReference type="Gene3D" id="3.40.109.10">
    <property type="entry name" value="NADH Oxidase"/>
    <property type="match status" value="1"/>
</dbReference>
<organism evidence="7 8">
    <name type="scientific">Clostridium chromiireducens</name>
    <dbReference type="NCBI Taxonomy" id="225345"/>
    <lineage>
        <taxon>Bacteria</taxon>
        <taxon>Bacillati</taxon>
        <taxon>Bacillota</taxon>
        <taxon>Clostridia</taxon>
        <taxon>Eubacteriales</taxon>
        <taxon>Clostridiaceae</taxon>
        <taxon>Clostridium</taxon>
    </lineage>
</organism>
<dbReference type="PANTHER" id="PTHR43673:SF2">
    <property type="entry name" value="NITROREDUCTASE"/>
    <property type="match status" value="1"/>
</dbReference>
<keyword evidence="3" id="KW-0285">Flavoprotein</keyword>
<evidence type="ECO:0000256" key="5">
    <source>
        <dbReference type="ARBA" id="ARBA00023002"/>
    </source>
</evidence>
<comment type="caution">
    <text evidence="7">The sequence shown here is derived from an EMBL/GenBank/DDBJ whole genome shotgun (WGS) entry which is preliminary data.</text>
</comment>
<dbReference type="EMBL" id="QXDJ01000005">
    <property type="protein sequence ID" value="RII32941.1"/>
    <property type="molecule type" value="Genomic_DNA"/>
</dbReference>
<dbReference type="InterPro" id="IPR029478">
    <property type="entry name" value="TM1586_NiRdase"/>
</dbReference>
<dbReference type="SUPFAM" id="SSF55469">
    <property type="entry name" value="FMN-dependent nitroreductase-like"/>
    <property type="match status" value="1"/>
</dbReference>
<proteinExistence type="inferred from homology"/>
<reference evidence="7 8" key="1">
    <citation type="submission" date="2018-08" db="EMBL/GenBank/DDBJ databases">
        <title>Genome of Clostridium chromiireducens C1, DSM12136.</title>
        <authorList>
            <person name="Xing M."/>
            <person name="Wei Y."/>
            <person name="Ang E.L."/>
            <person name="Zhao H."/>
            <person name="Zhang Y."/>
        </authorList>
    </citation>
    <scope>NUCLEOTIDE SEQUENCE [LARGE SCALE GENOMIC DNA]</scope>
    <source>
        <strain evidence="7 8">C1</strain>
    </source>
</reference>
<evidence type="ECO:0000256" key="4">
    <source>
        <dbReference type="ARBA" id="ARBA00022643"/>
    </source>
</evidence>
<keyword evidence="4" id="KW-0288">FMN</keyword>
<evidence type="ECO:0000256" key="3">
    <source>
        <dbReference type="ARBA" id="ARBA00022630"/>
    </source>
</evidence>
<comment type="cofactor">
    <cofactor evidence="1">
        <name>FMN</name>
        <dbReference type="ChEBI" id="CHEBI:58210"/>
    </cofactor>
</comment>
<gene>
    <name evidence="7" type="ORF">D2A34_19080</name>
</gene>
<dbReference type="AlphaFoldDB" id="A0A399IJ59"/>
<dbReference type="Proteomes" id="UP000265930">
    <property type="component" value="Unassembled WGS sequence"/>
</dbReference>
<dbReference type="InterPro" id="IPR000415">
    <property type="entry name" value="Nitroreductase-like"/>
</dbReference>
<name>A0A399IJ59_9CLOT</name>
<dbReference type="Gene3D" id="3.40.109.30">
    <property type="entry name" value="putative nitroreductase (tm1586), domain 2"/>
    <property type="match status" value="1"/>
</dbReference>
<evidence type="ECO:0000256" key="1">
    <source>
        <dbReference type="ARBA" id="ARBA00001917"/>
    </source>
</evidence>